<dbReference type="GO" id="GO:0009279">
    <property type="term" value="C:cell outer membrane"/>
    <property type="evidence" value="ECO:0007669"/>
    <property type="project" value="UniProtKB-SubCell"/>
</dbReference>
<dbReference type="PANTHER" id="PTHR30026:SF21">
    <property type="entry name" value="SLR1270 PROTEIN"/>
    <property type="match status" value="1"/>
</dbReference>
<accession>A0A4Q7EBC1</accession>
<name>A0A4Q7EBC1_9CYAN</name>
<evidence type="ECO:0000256" key="1">
    <source>
        <dbReference type="ARBA" id="ARBA00004442"/>
    </source>
</evidence>
<sequence>MQQDMHSQWLVRLKWDMAIALPFSIIIGWSISAEATSNSHQFVQTSLVPESAEKLKKANSLSPEETFAAMSTSMSQAIPAESTEPLDAVPFSPLPRSDTNGDRDDDSQQISPSNPVTRPPLEQENGASDSLQHLEPEPNPLLIQTRPEEVEIIGVQPLSLEEAIELAYRNNPDLQVALLELEQSQAALREAQADYLPTFAVNGTLQGQNTTQSSSSLVPTPDGGVTFQSNTSEELGVALSAQLDVAYNLYSSGRRAASVSAAEEQVRLNELEVERRQEELRLNTANEYYDLQAAIETIRISQAFLEEAERNLRDTRLREDVGVGTRFDVLRAEVQVANARQDLVNSERARQVAERSLARRLNVPPFLSITTLPVQLSGSWPLTLEESIIAAYQNRVELEQQLIQRDINEQLRRVELAALGPQVDLFANYQVSDTLTQDGRFSDDYQIGIRASWTLFEGGAAQARSRQRELDIAIAEQNFEETRNTIRLEVESAYYTLTSNLTNIDTATIAVEQAQEALDLATLRFDAGVGTQLDILNAQSELTDAEVNLVQARVGYNRSLVELERAISDIP</sequence>
<comment type="similarity">
    <text evidence="2">Belongs to the outer membrane factor (OMF) (TC 1.B.17) family.</text>
</comment>
<evidence type="ECO:0000256" key="9">
    <source>
        <dbReference type="SAM" id="MobiDB-lite"/>
    </source>
</evidence>
<feature type="region of interest" description="Disordered" evidence="9">
    <location>
        <begin position="68"/>
        <end position="145"/>
    </location>
</feature>
<dbReference type="Proteomes" id="UP000292459">
    <property type="component" value="Unassembled WGS sequence"/>
</dbReference>
<dbReference type="InterPro" id="IPR051906">
    <property type="entry name" value="TolC-like"/>
</dbReference>
<evidence type="ECO:0000256" key="7">
    <source>
        <dbReference type="ARBA" id="ARBA00023237"/>
    </source>
</evidence>
<keyword evidence="8" id="KW-0175">Coiled coil</keyword>
<evidence type="ECO:0000313" key="10">
    <source>
        <dbReference type="EMBL" id="RZM79849.1"/>
    </source>
</evidence>
<organism evidence="10 11">
    <name type="scientific">Leptolyngbya iicbica LK</name>
    <dbReference type="NCBI Taxonomy" id="2294035"/>
    <lineage>
        <taxon>Bacteria</taxon>
        <taxon>Bacillati</taxon>
        <taxon>Cyanobacteriota</taxon>
        <taxon>Cyanophyceae</taxon>
        <taxon>Leptolyngbyales</taxon>
        <taxon>Leptolyngbyaceae</taxon>
        <taxon>Leptolyngbya group</taxon>
        <taxon>Leptolyngbya</taxon>
        <taxon>Leptolyngbya iicbica</taxon>
    </lineage>
</organism>
<feature type="coiled-coil region" evidence="8">
    <location>
        <begin position="329"/>
        <end position="356"/>
    </location>
</feature>
<keyword evidence="11" id="KW-1185">Reference proteome</keyword>
<comment type="subcellular location">
    <subcellularLocation>
        <location evidence="1">Cell outer membrane</location>
    </subcellularLocation>
</comment>
<keyword evidence="5" id="KW-0812">Transmembrane</keyword>
<keyword evidence="7" id="KW-0998">Cell outer membrane</keyword>
<comment type="caution">
    <text evidence="10">The sequence shown here is derived from an EMBL/GenBank/DDBJ whole genome shotgun (WGS) entry which is preliminary data.</text>
</comment>
<dbReference type="GO" id="GO:0015562">
    <property type="term" value="F:efflux transmembrane transporter activity"/>
    <property type="evidence" value="ECO:0007669"/>
    <property type="project" value="InterPro"/>
</dbReference>
<dbReference type="Pfam" id="PF02321">
    <property type="entry name" value="OEP"/>
    <property type="match status" value="2"/>
</dbReference>
<evidence type="ECO:0000256" key="2">
    <source>
        <dbReference type="ARBA" id="ARBA00007613"/>
    </source>
</evidence>
<reference evidence="10 11" key="1">
    <citation type="submission" date="2018-11" db="EMBL/GenBank/DDBJ databases">
        <title>Whole genome sequencing of an environmental sample.</title>
        <authorList>
            <person name="Sarangi A.N."/>
            <person name="Singh D."/>
            <person name="Tripathy S."/>
        </authorList>
    </citation>
    <scope>NUCLEOTIDE SEQUENCE [LARGE SCALE GENOMIC DNA]</scope>
    <source>
        <strain evidence="10 11">Lakshadweep</strain>
    </source>
</reference>
<gene>
    <name evidence="10" type="ORF">DYY88_09905</name>
</gene>
<dbReference type="Gene3D" id="1.20.1600.10">
    <property type="entry name" value="Outer membrane efflux proteins (OEP)"/>
    <property type="match status" value="1"/>
</dbReference>
<dbReference type="GO" id="GO:1990281">
    <property type="term" value="C:efflux pump complex"/>
    <property type="evidence" value="ECO:0007669"/>
    <property type="project" value="TreeGrafter"/>
</dbReference>
<dbReference type="InterPro" id="IPR003423">
    <property type="entry name" value="OMP_efflux"/>
</dbReference>
<dbReference type="EMBL" id="QVFV01000002">
    <property type="protein sequence ID" value="RZM79849.1"/>
    <property type="molecule type" value="Genomic_DNA"/>
</dbReference>
<evidence type="ECO:0000256" key="5">
    <source>
        <dbReference type="ARBA" id="ARBA00022692"/>
    </source>
</evidence>
<evidence type="ECO:0000313" key="11">
    <source>
        <dbReference type="Proteomes" id="UP000292459"/>
    </source>
</evidence>
<evidence type="ECO:0000256" key="6">
    <source>
        <dbReference type="ARBA" id="ARBA00023136"/>
    </source>
</evidence>
<dbReference type="GO" id="GO:0015288">
    <property type="term" value="F:porin activity"/>
    <property type="evidence" value="ECO:0007669"/>
    <property type="project" value="TreeGrafter"/>
</dbReference>
<evidence type="ECO:0000256" key="8">
    <source>
        <dbReference type="SAM" id="Coils"/>
    </source>
</evidence>
<feature type="coiled-coil region" evidence="8">
    <location>
        <begin position="259"/>
        <end position="288"/>
    </location>
</feature>
<evidence type="ECO:0000256" key="4">
    <source>
        <dbReference type="ARBA" id="ARBA00022452"/>
    </source>
</evidence>
<keyword evidence="4" id="KW-1134">Transmembrane beta strand</keyword>
<evidence type="ECO:0000256" key="3">
    <source>
        <dbReference type="ARBA" id="ARBA00022448"/>
    </source>
</evidence>
<protein>
    <submittedName>
        <fullName evidence="10">TolC family protein</fullName>
    </submittedName>
</protein>
<proteinExistence type="inferred from homology"/>
<dbReference type="AlphaFoldDB" id="A0A4Q7EBC1"/>
<dbReference type="SUPFAM" id="SSF56954">
    <property type="entry name" value="Outer membrane efflux proteins (OEP)"/>
    <property type="match status" value="1"/>
</dbReference>
<dbReference type="OrthoDB" id="501974at2"/>
<dbReference type="PANTHER" id="PTHR30026">
    <property type="entry name" value="OUTER MEMBRANE PROTEIN TOLC"/>
    <property type="match status" value="1"/>
</dbReference>
<keyword evidence="6" id="KW-0472">Membrane</keyword>
<keyword evidence="3" id="KW-0813">Transport</keyword>